<dbReference type="PANTHER" id="PTHR20948:SF2">
    <property type="entry name" value="TRANSMEMBRANE PROTEIN 164"/>
    <property type="match status" value="1"/>
</dbReference>
<dbReference type="WBParaSite" id="PSU_v2.g11748.t1">
    <property type="protein sequence ID" value="PSU_v2.g11748.t1"/>
    <property type="gene ID" value="PSU_v2.g11748"/>
</dbReference>
<accession>A0A914XXR4</accession>
<feature type="region of interest" description="Disordered" evidence="1">
    <location>
        <begin position="86"/>
        <end position="112"/>
    </location>
</feature>
<dbReference type="InterPro" id="IPR023298">
    <property type="entry name" value="ATPase_P-typ_TM_dom_sf"/>
</dbReference>
<feature type="compositionally biased region" description="Low complexity" evidence="1">
    <location>
        <begin position="86"/>
        <end position="111"/>
    </location>
</feature>
<evidence type="ECO:0000256" key="2">
    <source>
        <dbReference type="SAM" id="Phobius"/>
    </source>
</evidence>
<keyword evidence="2" id="KW-1133">Transmembrane helix</keyword>
<evidence type="ECO:0000313" key="4">
    <source>
        <dbReference type="WBParaSite" id="PSU_v2.g11748.t1"/>
    </source>
</evidence>
<reference evidence="4" key="1">
    <citation type="submission" date="2022-11" db="UniProtKB">
        <authorList>
            <consortium name="WormBaseParasite"/>
        </authorList>
    </citation>
    <scope>IDENTIFICATION</scope>
</reference>
<keyword evidence="3" id="KW-1185">Reference proteome</keyword>
<feature type="transmembrane region" description="Helical" evidence="2">
    <location>
        <begin position="271"/>
        <end position="297"/>
    </location>
</feature>
<proteinExistence type="predicted"/>
<dbReference type="AlphaFoldDB" id="A0A914XXR4"/>
<dbReference type="PANTHER" id="PTHR20948">
    <property type="entry name" value="TRANSMEMBRANE PROTEIN 164"/>
    <property type="match status" value="1"/>
</dbReference>
<feature type="transmembrane region" description="Helical" evidence="2">
    <location>
        <begin position="155"/>
        <end position="173"/>
    </location>
</feature>
<dbReference type="SUPFAM" id="SSF81665">
    <property type="entry name" value="Calcium ATPase, transmembrane domain M"/>
    <property type="match status" value="1"/>
</dbReference>
<dbReference type="Proteomes" id="UP000887577">
    <property type="component" value="Unplaced"/>
</dbReference>
<feature type="transmembrane region" description="Helical" evidence="2">
    <location>
        <begin position="213"/>
        <end position="234"/>
    </location>
</feature>
<keyword evidence="2" id="KW-0472">Membrane</keyword>
<sequence>MAKLLYNLAVKGVDYSIDGNGGPECVQFIPLWQRLCETLVFVPLGIYCISLAWDYLEWPQETRNETRIETEEKVYSESNKGCMAMNGSTCNNSSPPSPSTSNTLPSPSSSTVDTNIGVEKVASDKLDVLPSPLHAATHFAPDTTMTPFQQQLDDLRIWILGIYGMVFALEMIYKAMTNTGIFLANPCHQTTMLQLILLLLGKNNPRVTQIFRFQMYVMPGAFFALAFPILNTRLLIGEVFIYFVQHVFILIIPFYLLCLGGHYRPETYHNLAWPMFSMSIIVLYHFVFLQTVGYFTLVNLNCILCPAISDPLGNRFWRIAAFTHQCILVPILSKSYSYYGQIISSYLFAAHEEKGPEKIEEEDKKK</sequence>
<evidence type="ECO:0000256" key="1">
    <source>
        <dbReference type="SAM" id="MobiDB-lite"/>
    </source>
</evidence>
<keyword evidence="2" id="KW-0812">Transmembrane</keyword>
<protein>
    <submittedName>
        <fullName evidence="4">Transmembrane protein 164</fullName>
    </submittedName>
</protein>
<dbReference type="InterPro" id="IPR026508">
    <property type="entry name" value="TMEM164"/>
</dbReference>
<name>A0A914XXR4_9BILA</name>
<organism evidence="3 4">
    <name type="scientific">Panagrolaimus superbus</name>
    <dbReference type="NCBI Taxonomy" id="310955"/>
    <lineage>
        <taxon>Eukaryota</taxon>
        <taxon>Metazoa</taxon>
        <taxon>Ecdysozoa</taxon>
        <taxon>Nematoda</taxon>
        <taxon>Chromadorea</taxon>
        <taxon>Rhabditida</taxon>
        <taxon>Tylenchina</taxon>
        <taxon>Panagrolaimomorpha</taxon>
        <taxon>Panagrolaimoidea</taxon>
        <taxon>Panagrolaimidae</taxon>
        <taxon>Panagrolaimus</taxon>
    </lineage>
</organism>
<evidence type="ECO:0000313" key="3">
    <source>
        <dbReference type="Proteomes" id="UP000887577"/>
    </source>
</evidence>
<feature type="transmembrane region" description="Helical" evidence="2">
    <location>
        <begin position="240"/>
        <end position="259"/>
    </location>
</feature>
<dbReference type="Pfam" id="PF14808">
    <property type="entry name" value="TMEM164"/>
    <property type="match status" value="1"/>
</dbReference>